<dbReference type="AlphaFoldDB" id="A0AAW2CZS0"/>
<evidence type="ECO:0000313" key="2">
    <source>
        <dbReference type="Proteomes" id="UP001459277"/>
    </source>
</evidence>
<keyword evidence="2" id="KW-1185">Reference proteome</keyword>
<accession>A0AAW2CZS0</accession>
<reference evidence="1 2" key="1">
    <citation type="submission" date="2024-01" db="EMBL/GenBank/DDBJ databases">
        <title>A telomere-to-telomere, gap-free genome of sweet tea (Lithocarpus litseifolius).</title>
        <authorList>
            <person name="Zhou J."/>
        </authorList>
    </citation>
    <scope>NUCLEOTIDE SEQUENCE [LARGE SCALE GENOMIC DNA]</scope>
    <source>
        <strain evidence="1">Zhou-2022a</strain>
        <tissue evidence="1">Leaf</tissue>
    </source>
</reference>
<evidence type="ECO:0000313" key="1">
    <source>
        <dbReference type="EMBL" id="KAL0003043.1"/>
    </source>
</evidence>
<proteinExistence type="predicted"/>
<sequence length="100" mass="11703">MLDYGGTYQFQLFAHLNPLLYCRSGYSFAFPNTEFVLWLRFVLLDFLSNFFGDIETDFTVPDRLKMYSSIANKSGSELALAVLVFHFNLFRSRISIILYF</sequence>
<organism evidence="1 2">
    <name type="scientific">Lithocarpus litseifolius</name>
    <dbReference type="NCBI Taxonomy" id="425828"/>
    <lineage>
        <taxon>Eukaryota</taxon>
        <taxon>Viridiplantae</taxon>
        <taxon>Streptophyta</taxon>
        <taxon>Embryophyta</taxon>
        <taxon>Tracheophyta</taxon>
        <taxon>Spermatophyta</taxon>
        <taxon>Magnoliopsida</taxon>
        <taxon>eudicotyledons</taxon>
        <taxon>Gunneridae</taxon>
        <taxon>Pentapetalae</taxon>
        <taxon>rosids</taxon>
        <taxon>fabids</taxon>
        <taxon>Fagales</taxon>
        <taxon>Fagaceae</taxon>
        <taxon>Lithocarpus</taxon>
    </lineage>
</organism>
<name>A0AAW2CZS0_9ROSI</name>
<comment type="caution">
    <text evidence="1">The sequence shown here is derived from an EMBL/GenBank/DDBJ whole genome shotgun (WGS) entry which is preliminary data.</text>
</comment>
<dbReference type="EMBL" id="JAZDWU010000005">
    <property type="protein sequence ID" value="KAL0003043.1"/>
    <property type="molecule type" value="Genomic_DNA"/>
</dbReference>
<protein>
    <submittedName>
        <fullName evidence="1">Uncharacterized protein</fullName>
    </submittedName>
</protein>
<gene>
    <name evidence="1" type="ORF">SO802_016824</name>
</gene>
<dbReference type="Proteomes" id="UP001459277">
    <property type="component" value="Unassembled WGS sequence"/>
</dbReference>